<keyword evidence="4 11" id="KW-0288">FMN</keyword>
<comment type="function">
    <text evidence="11">Involved in the biosynthesis of isoprenoids. Catalyzes the 1,3-allylic rearrangement of the homoallylic substrate isopentenyl (IPP) to its allylic isomer, dimethylallyl diphosphate (DMAPP).</text>
</comment>
<comment type="cofactor">
    <cofactor evidence="1 11">
        <name>FMN</name>
        <dbReference type="ChEBI" id="CHEBI:58210"/>
    </cofactor>
</comment>
<keyword evidence="2 11" id="KW-0963">Cytoplasm</keyword>
<dbReference type="GO" id="GO:0004452">
    <property type="term" value="F:isopentenyl-diphosphate delta-isomerase activity"/>
    <property type="evidence" value="ECO:0007669"/>
    <property type="project" value="UniProtKB-UniRule"/>
</dbReference>
<dbReference type="Pfam" id="PF01070">
    <property type="entry name" value="FMN_dh"/>
    <property type="match status" value="1"/>
</dbReference>
<dbReference type="RefSeq" id="WP_254758656.1">
    <property type="nucleotide sequence ID" value="NZ_JANCLT010000004.1"/>
</dbReference>
<dbReference type="EC" id="5.3.3.2" evidence="11"/>
<evidence type="ECO:0000256" key="5">
    <source>
        <dbReference type="ARBA" id="ARBA00022723"/>
    </source>
</evidence>
<feature type="binding site" evidence="11">
    <location>
        <begin position="62"/>
        <end position="64"/>
    </location>
    <ligand>
        <name>FMN</name>
        <dbReference type="ChEBI" id="CHEBI:58210"/>
    </ligand>
</feature>
<dbReference type="InterPro" id="IPR000262">
    <property type="entry name" value="FMN-dep_DH"/>
</dbReference>
<dbReference type="GO" id="GO:0070402">
    <property type="term" value="F:NADPH binding"/>
    <property type="evidence" value="ECO:0007669"/>
    <property type="project" value="UniProtKB-UniRule"/>
</dbReference>
<dbReference type="HAMAP" id="MF_00354">
    <property type="entry name" value="Idi_2"/>
    <property type="match status" value="1"/>
</dbReference>
<name>A0AA42BP55_9BACI</name>
<dbReference type="EMBL" id="JANCLT010000004">
    <property type="protein sequence ID" value="MCP8968740.1"/>
    <property type="molecule type" value="Genomic_DNA"/>
</dbReference>
<comment type="caution">
    <text evidence="13">The sequence shown here is derived from an EMBL/GenBank/DDBJ whole genome shotgun (WGS) entry which is preliminary data.</text>
</comment>
<accession>A0AA42BP55</accession>
<evidence type="ECO:0000256" key="6">
    <source>
        <dbReference type="ARBA" id="ARBA00022842"/>
    </source>
</evidence>
<comment type="subunit">
    <text evidence="10 11">Homooctamer. Dimer of tetramers.</text>
</comment>
<keyword evidence="7 11" id="KW-0521">NADP</keyword>
<evidence type="ECO:0000259" key="12">
    <source>
        <dbReference type="Pfam" id="PF01070"/>
    </source>
</evidence>
<comment type="subcellular location">
    <subcellularLocation>
        <location evidence="11">Cytoplasm</location>
    </subcellularLocation>
</comment>
<feature type="binding site" evidence="11">
    <location>
        <begin position="6"/>
        <end position="7"/>
    </location>
    <ligand>
        <name>substrate</name>
    </ligand>
</feature>
<organism evidence="13 14">
    <name type="scientific">Ectobacillus ponti</name>
    <dbReference type="NCBI Taxonomy" id="2961894"/>
    <lineage>
        <taxon>Bacteria</taxon>
        <taxon>Bacillati</taxon>
        <taxon>Bacillota</taxon>
        <taxon>Bacilli</taxon>
        <taxon>Bacillales</taxon>
        <taxon>Bacillaceae</taxon>
        <taxon>Ectobacillus</taxon>
    </lineage>
</organism>
<dbReference type="GO" id="GO:0000287">
    <property type="term" value="F:magnesium ion binding"/>
    <property type="evidence" value="ECO:0007669"/>
    <property type="project" value="UniProtKB-UniRule"/>
</dbReference>
<protein>
    <recommendedName>
        <fullName evidence="11">Isopentenyl-diphosphate delta-isomerase</fullName>
        <shortName evidence="11">IPP isomerase</shortName>
        <ecNumber evidence="11">5.3.3.2</ecNumber>
    </recommendedName>
    <alternativeName>
        <fullName evidence="11">Isopentenyl diphosphate:dimethylallyl diphosphate isomerase</fullName>
    </alternativeName>
    <alternativeName>
        <fullName evidence="11">Isopentenyl pyrophosphate isomerase</fullName>
    </alternativeName>
    <alternativeName>
        <fullName evidence="11">Type 2 isopentenyl diphosphate isomerase</fullName>
        <shortName evidence="11">IDI-2</shortName>
    </alternativeName>
</protein>
<dbReference type="SMART" id="SM01240">
    <property type="entry name" value="IMPDH"/>
    <property type="match status" value="1"/>
</dbReference>
<comment type="cofactor">
    <cofactor evidence="11">
        <name>NADPH</name>
        <dbReference type="ChEBI" id="CHEBI:57783"/>
    </cofactor>
</comment>
<dbReference type="PIRSF" id="PIRSF003314">
    <property type="entry name" value="IPP_isomerase"/>
    <property type="match status" value="1"/>
</dbReference>
<evidence type="ECO:0000256" key="2">
    <source>
        <dbReference type="ARBA" id="ARBA00022490"/>
    </source>
</evidence>
<comment type="caution">
    <text evidence="11">Lacks conserved residue(s) required for the propagation of feature annotation.</text>
</comment>
<keyword evidence="3 11" id="KW-0285">Flavoprotein</keyword>
<evidence type="ECO:0000256" key="9">
    <source>
        <dbReference type="ARBA" id="ARBA00023235"/>
    </source>
</evidence>
<dbReference type="InterPro" id="IPR011179">
    <property type="entry name" value="IPdP_isomerase"/>
</dbReference>
<evidence type="ECO:0000256" key="10">
    <source>
        <dbReference type="ARBA" id="ARBA00025810"/>
    </source>
</evidence>
<keyword evidence="5 11" id="KW-0479">Metal-binding</keyword>
<evidence type="ECO:0000313" key="14">
    <source>
        <dbReference type="Proteomes" id="UP001156102"/>
    </source>
</evidence>
<dbReference type="NCBIfam" id="TIGR02151">
    <property type="entry name" value="IPP_isom_2"/>
    <property type="match status" value="1"/>
</dbReference>
<evidence type="ECO:0000256" key="8">
    <source>
        <dbReference type="ARBA" id="ARBA00023229"/>
    </source>
</evidence>
<feature type="binding site" evidence="11">
    <location>
        <position position="153"/>
    </location>
    <ligand>
        <name>Mg(2+)</name>
        <dbReference type="ChEBI" id="CHEBI:18420"/>
    </ligand>
</feature>
<comment type="cofactor">
    <cofactor evidence="11">
        <name>Mg(2+)</name>
        <dbReference type="ChEBI" id="CHEBI:18420"/>
    </cofactor>
</comment>
<feature type="binding site" evidence="11">
    <location>
        <position position="184"/>
    </location>
    <ligand>
        <name>FMN</name>
        <dbReference type="ChEBI" id="CHEBI:58210"/>
    </ligand>
</feature>
<dbReference type="InterPro" id="IPR013785">
    <property type="entry name" value="Aldolase_TIM"/>
</dbReference>
<gene>
    <name evidence="11 13" type="primary">fni</name>
    <name evidence="13" type="ORF">NK662_09335</name>
</gene>
<reference evidence="13" key="1">
    <citation type="submission" date="2022-07" db="EMBL/GenBank/DDBJ databases">
        <authorList>
            <person name="Li W.-J."/>
            <person name="Deng Q.-Q."/>
        </authorList>
    </citation>
    <scope>NUCLEOTIDE SEQUENCE</scope>
    <source>
        <strain evidence="13">SYSU M60031</strain>
    </source>
</reference>
<dbReference type="SUPFAM" id="SSF51395">
    <property type="entry name" value="FMN-linked oxidoreductases"/>
    <property type="match status" value="1"/>
</dbReference>
<comment type="catalytic activity">
    <reaction evidence="11">
        <text>isopentenyl diphosphate = dimethylallyl diphosphate</text>
        <dbReference type="Rhea" id="RHEA:23284"/>
        <dbReference type="ChEBI" id="CHEBI:57623"/>
        <dbReference type="ChEBI" id="CHEBI:128769"/>
        <dbReference type="EC" id="5.3.3.2"/>
    </reaction>
</comment>
<dbReference type="AlphaFoldDB" id="A0AA42BP55"/>
<comment type="similarity">
    <text evidence="11">Belongs to the IPP isomerase type 2 family.</text>
</comment>
<evidence type="ECO:0000256" key="3">
    <source>
        <dbReference type="ARBA" id="ARBA00022630"/>
    </source>
</evidence>
<proteinExistence type="inferred from homology"/>
<keyword evidence="8 11" id="KW-0414">Isoprene biosynthesis</keyword>
<feature type="binding site" evidence="11">
    <location>
        <position position="122"/>
    </location>
    <ligand>
        <name>FMN</name>
        <dbReference type="ChEBI" id="CHEBI:58210"/>
    </ligand>
</feature>
<evidence type="ECO:0000256" key="7">
    <source>
        <dbReference type="ARBA" id="ARBA00022857"/>
    </source>
</evidence>
<evidence type="ECO:0000313" key="13">
    <source>
        <dbReference type="EMBL" id="MCP8968740.1"/>
    </source>
</evidence>
<keyword evidence="14" id="KW-1185">Reference proteome</keyword>
<evidence type="ECO:0000256" key="4">
    <source>
        <dbReference type="ARBA" id="ARBA00022643"/>
    </source>
</evidence>
<dbReference type="PANTHER" id="PTHR43665">
    <property type="entry name" value="ISOPENTENYL-DIPHOSPHATE DELTA-ISOMERASE"/>
    <property type="match status" value="1"/>
</dbReference>
<dbReference type="PANTHER" id="PTHR43665:SF1">
    <property type="entry name" value="ISOPENTENYL-DIPHOSPHATE DELTA-ISOMERASE"/>
    <property type="match status" value="1"/>
</dbReference>
<dbReference type="GO" id="GO:0008299">
    <property type="term" value="P:isoprenoid biosynthetic process"/>
    <property type="evidence" value="ECO:0007669"/>
    <property type="project" value="UniProtKB-UniRule"/>
</dbReference>
<sequence length="357" mass="38515">MTRAQRKIDHVQYALSTGQSRAHGFQEVSFVHQSLPDLACDDVSLTTSLGELTLSSPIFINAMTGGGGKETERINEGLALAAKECGLAMAVGSQMAALRDSEEARSYEIVRRANPDGIVFANLGSEATVDQAKRAVAMLEANALQIHLNVIQELTMPEGDRDFTGALFRIEQIVRGLEVPVIVKEVGFGMSRETVAQLEGAGVSIIDVGGYGGTNFADIENERRQRVLSYFNEWGIPTAVSIAEAASIRRRAALIASGGMQTALEAAKALALGASAAAFAGSFLKHFMERGTEGLIAEIHLLHEDLTWIMTALGAARVEELQQMPLVISGTMHHWLAERGIETAQYSRRTKKSDMTN</sequence>
<dbReference type="GO" id="GO:0005737">
    <property type="term" value="C:cytoplasm"/>
    <property type="evidence" value="ECO:0007669"/>
    <property type="project" value="UniProtKB-SubCell"/>
</dbReference>
<feature type="binding site" evidence="11">
    <location>
        <position position="152"/>
    </location>
    <ligand>
        <name>substrate</name>
    </ligand>
</feature>
<feature type="domain" description="FMN-dependent dehydrogenase" evidence="12">
    <location>
        <begin position="169"/>
        <end position="323"/>
    </location>
</feature>
<keyword evidence="9 11" id="KW-0413">Isomerase</keyword>
<evidence type="ECO:0000256" key="11">
    <source>
        <dbReference type="HAMAP-Rule" id="MF_00354"/>
    </source>
</evidence>
<dbReference type="Proteomes" id="UP001156102">
    <property type="component" value="Unassembled WGS sequence"/>
</dbReference>
<dbReference type="CDD" id="cd02811">
    <property type="entry name" value="IDI-2_FMN"/>
    <property type="match status" value="1"/>
</dbReference>
<keyword evidence="6 11" id="KW-0460">Magnesium</keyword>
<evidence type="ECO:0000256" key="1">
    <source>
        <dbReference type="ARBA" id="ARBA00001917"/>
    </source>
</evidence>
<feature type="binding site" evidence="11">
    <location>
        <position position="214"/>
    </location>
    <ligand>
        <name>FMN</name>
        <dbReference type="ChEBI" id="CHEBI:58210"/>
    </ligand>
</feature>
<dbReference type="GO" id="GO:0010181">
    <property type="term" value="F:FMN binding"/>
    <property type="evidence" value="ECO:0007669"/>
    <property type="project" value="UniProtKB-UniRule"/>
</dbReference>
<feature type="binding site" evidence="11">
    <location>
        <begin position="280"/>
        <end position="281"/>
    </location>
    <ligand>
        <name>FMN</name>
        <dbReference type="ChEBI" id="CHEBI:58210"/>
    </ligand>
</feature>
<dbReference type="GO" id="GO:0016491">
    <property type="term" value="F:oxidoreductase activity"/>
    <property type="evidence" value="ECO:0007669"/>
    <property type="project" value="InterPro"/>
</dbReference>
<feature type="binding site" evidence="11">
    <location>
        <position position="93"/>
    </location>
    <ligand>
        <name>FMN</name>
        <dbReference type="ChEBI" id="CHEBI:58210"/>
    </ligand>
</feature>
<dbReference type="Gene3D" id="3.20.20.70">
    <property type="entry name" value="Aldolase class I"/>
    <property type="match status" value="1"/>
</dbReference>